<accession>M3CA33</accession>
<dbReference type="EMBL" id="KB456270">
    <property type="protein sequence ID" value="EMF08720.1"/>
    <property type="molecule type" value="Genomic_DNA"/>
</dbReference>
<dbReference type="Proteomes" id="UP000016931">
    <property type="component" value="Unassembled WGS sequence"/>
</dbReference>
<protein>
    <submittedName>
        <fullName evidence="2">Uncharacterized protein</fullName>
    </submittedName>
</protein>
<proteinExistence type="predicted"/>
<gene>
    <name evidence="2" type="ORF">SEPMUDRAFT_120626</name>
</gene>
<evidence type="ECO:0000256" key="1">
    <source>
        <dbReference type="SAM" id="MobiDB-lite"/>
    </source>
</evidence>
<dbReference type="GeneID" id="27898757"/>
<organism evidence="2 3">
    <name type="scientific">Sphaerulina musiva (strain SO2202)</name>
    <name type="common">Poplar stem canker fungus</name>
    <name type="synonym">Septoria musiva</name>
    <dbReference type="NCBI Taxonomy" id="692275"/>
    <lineage>
        <taxon>Eukaryota</taxon>
        <taxon>Fungi</taxon>
        <taxon>Dikarya</taxon>
        <taxon>Ascomycota</taxon>
        <taxon>Pezizomycotina</taxon>
        <taxon>Dothideomycetes</taxon>
        <taxon>Dothideomycetidae</taxon>
        <taxon>Mycosphaerellales</taxon>
        <taxon>Mycosphaerellaceae</taxon>
        <taxon>Sphaerulina</taxon>
    </lineage>
</organism>
<reference evidence="2 3" key="1">
    <citation type="journal article" date="2012" name="PLoS Pathog.">
        <title>Diverse lifestyles and strategies of plant pathogenesis encoded in the genomes of eighteen Dothideomycetes fungi.</title>
        <authorList>
            <person name="Ohm R.A."/>
            <person name="Feau N."/>
            <person name="Henrissat B."/>
            <person name="Schoch C.L."/>
            <person name="Horwitz B.A."/>
            <person name="Barry K.W."/>
            <person name="Condon B.J."/>
            <person name="Copeland A.C."/>
            <person name="Dhillon B."/>
            <person name="Glaser F."/>
            <person name="Hesse C.N."/>
            <person name="Kosti I."/>
            <person name="LaButti K."/>
            <person name="Lindquist E.A."/>
            <person name="Lucas S."/>
            <person name="Salamov A.A."/>
            <person name="Bradshaw R.E."/>
            <person name="Ciuffetti L."/>
            <person name="Hamelin R.C."/>
            <person name="Kema G.H.J."/>
            <person name="Lawrence C."/>
            <person name="Scott J.A."/>
            <person name="Spatafora J.W."/>
            <person name="Turgeon B.G."/>
            <person name="de Wit P.J.G.M."/>
            <person name="Zhong S."/>
            <person name="Goodwin S.B."/>
            <person name="Grigoriev I.V."/>
        </authorList>
    </citation>
    <scope>NUCLEOTIDE SEQUENCE [LARGE SCALE GENOMIC DNA]</scope>
    <source>
        <strain evidence="2 3">SO2202</strain>
    </source>
</reference>
<keyword evidence="3" id="KW-1185">Reference proteome</keyword>
<name>M3CA33_SPHMS</name>
<evidence type="ECO:0000313" key="2">
    <source>
        <dbReference type="EMBL" id="EMF08720.1"/>
    </source>
</evidence>
<feature type="region of interest" description="Disordered" evidence="1">
    <location>
        <begin position="97"/>
        <end position="122"/>
    </location>
</feature>
<sequence length="153" mass="16411">MTTDPSPLPSSTSTADQHARALAQAIARLARVNTSIDNLLRHASDHDTNIIGLHAADTDVDLMLAEAEDDLRLGAILFEAVESAGLVAVDSHAQASRGISKRPRHVNSGARGRAPSAKSTTQHDAVLLKAARVLQRALQTRFPLTWPKLLEET</sequence>
<dbReference type="OrthoDB" id="3644423at2759"/>
<dbReference type="HOGENOM" id="CLU_1714434_0_0_1"/>
<evidence type="ECO:0000313" key="3">
    <source>
        <dbReference type="Proteomes" id="UP000016931"/>
    </source>
</evidence>
<dbReference type="AlphaFoldDB" id="M3CA33"/>
<dbReference type="RefSeq" id="XP_016756841.1">
    <property type="nucleotide sequence ID" value="XM_016901620.1"/>
</dbReference>